<dbReference type="Gene3D" id="3.30.70.270">
    <property type="match status" value="1"/>
</dbReference>
<feature type="coiled-coil region" evidence="3">
    <location>
        <begin position="313"/>
        <end position="375"/>
    </location>
</feature>
<dbReference type="InterPro" id="IPR000160">
    <property type="entry name" value="GGDEF_dom"/>
</dbReference>
<dbReference type="RefSeq" id="WP_195874952.1">
    <property type="nucleotide sequence ID" value="NZ_JADOEL010000003.1"/>
</dbReference>
<keyword evidence="6" id="KW-1185">Reference proteome</keyword>
<comment type="caution">
    <text evidence="5">The sequence shown here is derived from an EMBL/GenBank/DDBJ whole genome shotgun (WGS) entry which is preliminary data.</text>
</comment>
<comment type="catalytic activity">
    <reaction evidence="2">
        <text>2 GTP = 3',3'-c-di-GMP + 2 diphosphate</text>
        <dbReference type="Rhea" id="RHEA:24898"/>
        <dbReference type="ChEBI" id="CHEBI:33019"/>
        <dbReference type="ChEBI" id="CHEBI:37565"/>
        <dbReference type="ChEBI" id="CHEBI:58805"/>
        <dbReference type="EC" id="2.7.7.65"/>
    </reaction>
</comment>
<dbReference type="PROSITE" id="PS50887">
    <property type="entry name" value="GGDEF"/>
    <property type="match status" value="1"/>
</dbReference>
<dbReference type="CDD" id="cd01949">
    <property type="entry name" value="GGDEF"/>
    <property type="match status" value="1"/>
</dbReference>
<evidence type="ECO:0000259" key="4">
    <source>
        <dbReference type="PROSITE" id="PS50887"/>
    </source>
</evidence>
<dbReference type="EC" id="2.7.7.65" evidence="1"/>
<gene>
    <name evidence="5" type="ORF">IXC47_05660</name>
</gene>
<dbReference type="NCBIfam" id="TIGR00254">
    <property type="entry name" value="GGDEF"/>
    <property type="match status" value="1"/>
</dbReference>
<dbReference type="InterPro" id="IPR050469">
    <property type="entry name" value="Diguanylate_Cyclase"/>
</dbReference>
<dbReference type="Proteomes" id="UP000657372">
    <property type="component" value="Unassembled WGS sequence"/>
</dbReference>
<dbReference type="Pfam" id="PF00990">
    <property type="entry name" value="GGDEF"/>
    <property type="match status" value="1"/>
</dbReference>
<reference evidence="5 6" key="1">
    <citation type="submission" date="2020-11" db="EMBL/GenBank/DDBJ databases">
        <title>WGS of Herminiimonas contaminans strain Marseille-Q4544 isolated from planarians Schmidtea mediterranea.</title>
        <authorList>
            <person name="Kangale L."/>
        </authorList>
    </citation>
    <scope>NUCLEOTIDE SEQUENCE [LARGE SCALE GENOMIC DNA]</scope>
    <source>
        <strain evidence="5 6">Marseille-Q4544</strain>
    </source>
</reference>
<keyword evidence="3" id="KW-0175">Coiled coil</keyword>
<feature type="domain" description="GGDEF" evidence="4">
    <location>
        <begin position="399"/>
        <end position="530"/>
    </location>
</feature>
<dbReference type="SMART" id="SM00267">
    <property type="entry name" value="GGDEF"/>
    <property type="match status" value="1"/>
</dbReference>
<evidence type="ECO:0000256" key="1">
    <source>
        <dbReference type="ARBA" id="ARBA00012528"/>
    </source>
</evidence>
<dbReference type="InterPro" id="IPR043128">
    <property type="entry name" value="Rev_trsase/Diguanyl_cyclase"/>
</dbReference>
<evidence type="ECO:0000256" key="2">
    <source>
        <dbReference type="ARBA" id="ARBA00034247"/>
    </source>
</evidence>
<dbReference type="PANTHER" id="PTHR45138">
    <property type="entry name" value="REGULATORY COMPONENTS OF SENSORY TRANSDUCTION SYSTEM"/>
    <property type="match status" value="1"/>
</dbReference>
<sequence>MQDKRDTPPQNPAEIAREAFRQLAVRKIAPTPDAYRAIYDEIAGYTPQPTPEEILSEFAASLSTAPDGVAIIGKTLEEAASTSYWPDFSKGLTQLVKHYQTQLAIQTNSAANTAAAPVAASSAGLSLVDDPQPALLRDLLTRTLTLAVASLLQGAPELAAEAEALGRSIKDAKTEASLNEVSGKLKQLCFKIELKSGDMAQQQEMLLRLFRLLLENIGGLLEQDSWMHGQIEAVRDLISAPINDVALNEVMRSLKEVIYKQGTLKNSINDAKVSVKNMVNTFIDRLADIANSTGNYHQQIDRYSKELTQTADINKLSKILDEVKRETRIAQTEALRSRDIVLAARKDVEDAEARIHNLEQQLEQMSELVREDQLTGSLNRRGLDDVLEREIARADRRATPLCIAMLDLDDFKQINDKYGHIAGDEALIHLVRVIKETLRTMDVIARFGGEEFLIVLPDTPMEEAIMTITRLQRELTKQIFMHNHTRLLMTFSAGVALRKELEDQAAMIKRADIALYEAKKAGKNRVIPAQ</sequence>
<dbReference type="EMBL" id="JADOEL010000003">
    <property type="protein sequence ID" value="MBF8177163.1"/>
    <property type="molecule type" value="Genomic_DNA"/>
</dbReference>
<proteinExistence type="predicted"/>
<dbReference type="SUPFAM" id="SSF55073">
    <property type="entry name" value="Nucleotide cyclase"/>
    <property type="match status" value="1"/>
</dbReference>
<evidence type="ECO:0000313" key="6">
    <source>
        <dbReference type="Proteomes" id="UP000657372"/>
    </source>
</evidence>
<accession>A0ABS0EVG4</accession>
<dbReference type="InterPro" id="IPR029787">
    <property type="entry name" value="Nucleotide_cyclase"/>
</dbReference>
<protein>
    <recommendedName>
        <fullName evidence="1">diguanylate cyclase</fullName>
        <ecNumber evidence="1">2.7.7.65</ecNumber>
    </recommendedName>
</protein>
<dbReference type="PANTHER" id="PTHR45138:SF9">
    <property type="entry name" value="DIGUANYLATE CYCLASE DGCM-RELATED"/>
    <property type="match status" value="1"/>
</dbReference>
<organism evidence="5 6">
    <name type="scientific">Herminiimonas contaminans</name>
    <dbReference type="NCBI Taxonomy" id="1111140"/>
    <lineage>
        <taxon>Bacteria</taxon>
        <taxon>Pseudomonadati</taxon>
        <taxon>Pseudomonadota</taxon>
        <taxon>Betaproteobacteria</taxon>
        <taxon>Burkholderiales</taxon>
        <taxon>Oxalobacteraceae</taxon>
        <taxon>Herminiimonas</taxon>
    </lineage>
</organism>
<evidence type="ECO:0000256" key="3">
    <source>
        <dbReference type="SAM" id="Coils"/>
    </source>
</evidence>
<evidence type="ECO:0000313" key="5">
    <source>
        <dbReference type="EMBL" id="MBF8177163.1"/>
    </source>
</evidence>
<name>A0ABS0EVG4_9BURK</name>